<evidence type="ECO:0000256" key="13">
    <source>
        <dbReference type="PIRSR" id="PIRSR000350-3"/>
    </source>
</evidence>
<dbReference type="FunFam" id="3.30.390.30:FF:000001">
    <property type="entry name" value="Dihydrolipoyl dehydrogenase"/>
    <property type="match status" value="1"/>
</dbReference>
<reference evidence="18" key="1">
    <citation type="submission" date="2016-04" db="EMBL/GenBank/DDBJ databases">
        <authorList>
            <person name="Evans L.H."/>
            <person name="Alamgir A."/>
            <person name="Owens N."/>
            <person name="Weber N.D."/>
            <person name="Virtaneva K."/>
            <person name="Barbian K."/>
            <person name="Babar A."/>
            <person name="Rosenke K."/>
        </authorList>
    </citation>
    <scope>NUCLEOTIDE SEQUENCE</scope>
    <source>
        <strain evidence="18">86</strain>
    </source>
</reference>
<feature type="binding site" evidence="13">
    <location>
        <position position="49"/>
    </location>
    <ligand>
        <name>FAD</name>
        <dbReference type="ChEBI" id="CHEBI:57692"/>
    </ligand>
</feature>
<dbReference type="SUPFAM" id="SSF55424">
    <property type="entry name" value="FAD/NAD-linked reductases, dimerisation (C-terminal) domain"/>
    <property type="match status" value="1"/>
</dbReference>
<name>A0A212JI92_9DELT</name>
<dbReference type="PROSITE" id="PS00076">
    <property type="entry name" value="PYRIDINE_REDOX_1"/>
    <property type="match status" value="1"/>
</dbReference>
<evidence type="ECO:0000256" key="12">
    <source>
        <dbReference type="PIRSR" id="PIRSR000350-2"/>
    </source>
</evidence>
<dbReference type="GO" id="GO:0006103">
    <property type="term" value="P:2-oxoglutarate metabolic process"/>
    <property type="evidence" value="ECO:0007669"/>
    <property type="project" value="TreeGrafter"/>
</dbReference>
<evidence type="ECO:0000256" key="7">
    <source>
        <dbReference type="ARBA" id="ARBA00023002"/>
    </source>
</evidence>
<proteinExistence type="inferred from homology"/>
<accession>A0A212JI92</accession>
<evidence type="ECO:0000256" key="1">
    <source>
        <dbReference type="ARBA" id="ARBA00004496"/>
    </source>
</evidence>
<dbReference type="PANTHER" id="PTHR22912">
    <property type="entry name" value="DISULFIDE OXIDOREDUCTASE"/>
    <property type="match status" value="1"/>
</dbReference>
<dbReference type="InterPro" id="IPR023753">
    <property type="entry name" value="FAD/NAD-binding_dom"/>
</dbReference>
<keyword evidence="7 15" id="KW-0560">Oxidoreductase</keyword>
<feature type="binding site" evidence="13">
    <location>
        <position position="264"/>
    </location>
    <ligand>
        <name>NAD(+)</name>
        <dbReference type="ChEBI" id="CHEBI:57540"/>
    </ligand>
</feature>
<dbReference type="InterPro" id="IPR036188">
    <property type="entry name" value="FAD/NAD-bd_sf"/>
</dbReference>
<keyword evidence="5 15" id="KW-0285">Flavoprotein</keyword>
<dbReference type="PANTHER" id="PTHR22912:SF217">
    <property type="entry name" value="DIHYDROLIPOYL DEHYDROGENASE"/>
    <property type="match status" value="1"/>
</dbReference>
<dbReference type="GO" id="GO:0004148">
    <property type="term" value="F:dihydrolipoyl dehydrogenase (NADH) activity"/>
    <property type="evidence" value="ECO:0007669"/>
    <property type="project" value="UniProtKB-EC"/>
</dbReference>
<dbReference type="GO" id="GO:0005737">
    <property type="term" value="C:cytoplasm"/>
    <property type="evidence" value="ECO:0007669"/>
    <property type="project" value="UniProtKB-SubCell"/>
</dbReference>
<dbReference type="AlphaFoldDB" id="A0A212JI92"/>
<keyword evidence="9" id="KW-1015">Disulfide bond</keyword>
<dbReference type="EC" id="1.8.1.4" evidence="3 15"/>
<dbReference type="Gene3D" id="3.30.390.30">
    <property type="match status" value="1"/>
</dbReference>
<evidence type="ECO:0000256" key="4">
    <source>
        <dbReference type="ARBA" id="ARBA00022490"/>
    </source>
</evidence>
<feature type="domain" description="Pyridine nucleotide-disulphide oxidoreductase dimerisation" evidence="16">
    <location>
        <begin position="338"/>
        <end position="447"/>
    </location>
</feature>
<evidence type="ECO:0000256" key="3">
    <source>
        <dbReference type="ARBA" id="ARBA00012608"/>
    </source>
</evidence>
<dbReference type="EMBL" id="FLUQ01000001">
    <property type="protein sequence ID" value="SBV99156.1"/>
    <property type="molecule type" value="Genomic_DNA"/>
</dbReference>
<dbReference type="PRINTS" id="PR00368">
    <property type="entry name" value="FADPNR"/>
</dbReference>
<feature type="binding site" evidence="13">
    <location>
        <begin position="310"/>
        <end position="313"/>
    </location>
    <ligand>
        <name>FAD</name>
        <dbReference type="ChEBI" id="CHEBI:57692"/>
    </ligand>
</feature>
<keyword evidence="4" id="KW-0963">Cytoplasm</keyword>
<feature type="binding site" evidence="13">
    <location>
        <position position="197"/>
    </location>
    <ligand>
        <name>NAD(+)</name>
        <dbReference type="ChEBI" id="CHEBI:57540"/>
    </ligand>
</feature>
<comment type="cofactor">
    <cofactor evidence="13 15">
        <name>FAD</name>
        <dbReference type="ChEBI" id="CHEBI:57692"/>
    </cofactor>
    <text evidence="13 15">Binds 1 FAD per subunit.</text>
</comment>
<evidence type="ECO:0000259" key="17">
    <source>
        <dbReference type="Pfam" id="PF07992"/>
    </source>
</evidence>
<feature type="binding site" evidence="13">
    <location>
        <begin position="174"/>
        <end position="181"/>
    </location>
    <ligand>
        <name>NAD(+)</name>
        <dbReference type="ChEBI" id="CHEBI:57540"/>
    </ligand>
</feature>
<dbReference type="InterPro" id="IPR050151">
    <property type="entry name" value="Class-I_Pyr_Nuc-Dis_Oxidored"/>
</dbReference>
<comment type="similarity">
    <text evidence="2 15">Belongs to the class-I pyridine nucleotide-disulfide oxidoreductase family.</text>
</comment>
<evidence type="ECO:0000256" key="2">
    <source>
        <dbReference type="ARBA" id="ARBA00007532"/>
    </source>
</evidence>
<organism evidence="18">
    <name type="scientific">uncultured delta proteobacterium</name>
    <dbReference type="NCBI Taxonomy" id="34034"/>
    <lineage>
        <taxon>Bacteria</taxon>
        <taxon>Deltaproteobacteria</taxon>
        <taxon>environmental samples</taxon>
    </lineage>
</organism>
<feature type="active site" description="Proton acceptor" evidence="12">
    <location>
        <position position="436"/>
    </location>
</feature>
<dbReference type="Gene3D" id="3.50.50.60">
    <property type="entry name" value="FAD/NAD(P)-binding domain"/>
    <property type="match status" value="2"/>
</dbReference>
<keyword evidence="6 13" id="KW-0274">FAD</keyword>
<comment type="catalytic activity">
    <reaction evidence="11 15">
        <text>N(6)-[(R)-dihydrolipoyl]-L-lysyl-[protein] + NAD(+) = N(6)-[(R)-lipoyl]-L-lysyl-[protein] + NADH + H(+)</text>
        <dbReference type="Rhea" id="RHEA:15045"/>
        <dbReference type="Rhea" id="RHEA-COMP:10474"/>
        <dbReference type="Rhea" id="RHEA-COMP:10475"/>
        <dbReference type="ChEBI" id="CHEBI:15378"/>
        <dbReference type="ChEBI" id="CHEBI:57540"/>
        <dbReference type="ChEBI" id="CHEBI:57945"/>
        <dbReference type="ChEBI" id="CHEBI:83099"/>
        <dbReference type="ChEBI" id="CHEBI:83100"/>
        <dbReference type="EC" id="1.8.1.4"/>
    </reaction>
</comment>
<dbReference type="Pfam" id="PF07992">
    <property type="entry name" value="Pyr_redox_2"/>
    <property type="match status" value="1"/>
</dbReference>
<dbReference type="GO" id="GO:0050660">
    <property type="term" value="F:flavin adenine dinucleotide binding"/>
    <property type="evidence" value="ECO:0007669"/>
    <property type="project" value="InterPro"/>
</dbReference>
<dbReference type="InterPro" id="IPR016156">
    <property type="entry name" value="FAD/NAD-linked_Rdtase_dimer_sf"/>
</dbReference>
<keyword evidence="13" id="KW-0547">Nucleotide-binding</keyword>
<dbReference type="InterPro" id="IPR004099">
    <property type="entry name" value="Pyr_nucl-diS_OxRdtase_dimer"/>
</dbReference>
<evidence type="ECO:0000256" key="8">
    <source>
        <dbReference type="ARBA" id="ARBA00023027"/>
    </source>
</evidence>
<evidence type="ECO:0000256" key="11">
    <source>
        <dbReference type="ARBA" id="ARBA00049187"/>
    </source>
</evidence>
<evidence type="ECO:0000256" key="5">
    <source>
        <dbReference type="ARBA" id="ARBA00022630"/>
    </source>
</evidence>
<feature type="disulfide bond" description="Redox-active" evidence="14">
    <location>
        <begin position="40"/>
        <end position="45"/>
    </location>
</feature>
<gene>
    <name evidence="18" type="primary">pdhD</name>
    <name evidence="18" type="ORF">KL86DPRO_11527</name>
</gene>
<comment type="miscellaneous">
    <text evidence="15">The active site is a redox-active disulfide bond.</text>
</comment>
<evidence type="ECO:0000256" key="10">
    <source>
        <dbReference type="ARBA" id="ARBA00023284"/>
    </source>
</evidence>
<feature type="domain" description="FAD/NAD(P)-binding" evidence="17">
    <location>
        <begin position="4"/>
        <end position="319"/>
    </location>
</feature>
<evidence type="ECO:0000256" key="6">
    <source>
        <dbReference type="ARBA" id="ARBA00022827"/>
    </source>
</evidence>
<dbReference type="PIRSF" id="PIRSF000350">
    <property type="entry name" value="Mercury_reductase_MerA"/>
    <property type="match status" value="1"/>
</dbReference>
<protein>
    <recommendedName>
        <fullName evidence="3 15">Dihydrolipoyl dehydrogenase</fullName>
        <ecNumber evidence="3 15">1.8.1.4</ecNumber>
    </recommendedName>
</protein>
<evidence type="ECO:0000313" key="18">
    <source>
        <dbReference type="EMBL" id="SBV99156.1"/>
    </source>
</evidence>
<dbReference type="NCBIfam" id="TIGR01350">
    <property type="entry name" value="lipoamide_DH"/>
    <property type="match status" value="1"/>
</dbReference>
<dbReference type="InterPro" id="IPR012999">
    <property type="entry name" value="Pyr_OxRdtase_I_AS"/>
</dbReference>
<evidence type="ECO:0000256" key="14">
    <source>
        <dbReference type="PIRSR" id="PIRSR000350-4"/>
    </source>
</evidence>
<sequence length="462" mass="47686">MSKRVIVIGAGPGGYVAAIRAAQFGATVTIIEKGNVGGTCLNVGCIPTKVLLHSAELFTAITHEGPSIGILADNVRFDWSAIMKRKASVVKRLVTGVAGLLRSNAITQVPGEAKIVAPNAVEVGGQRLEADAIIIAAGSVPAVPPIPGLDLPGVITSDGALALESLPQSIAIAGGGVIGVEFASVFASFGVKVTVVEMLPRILPNIDAEAAEILKKALVKKGVAFHTASKLQSVAQNGAGLRLQVETPAGPLTLDVDKLLVATGRRPNTGNLGLEALGVTMDRARIVTDERMQTNIPGVYAIGDCTSKIMLAHVAEHEGQIAAENIMGHDAVMDYKAVPSAIYTTPAVASVGMSEEDAVKAGYSVKVGRFPLVANGKSLIAGDTEGMIKIIADSHHDEILGMHIVGGPATDMIAEGGLALRLEATLDEIITTIHAHPTVSEAVAEAAMDAMGRVIHMPRSAR</sequence>
<comment type="subcellular location">
    <subcellularLocation>
        <location evidence="1">Cytoplasm</location>
    </subcellularLocation>
</comment>
<keyword evidence="10 15" id="KW-0676">Redox-active center</keyword>
<dbReference type="SUPFAM" id="SSF51905">
    <property type="entry name" value="FAD/NAD(P)-binding domain"/>
    <property type="match status" value="1"/>
</dbReference>
<evidence type="ECO:0000256" key="15">
    <source>
        <dbReference type="RuleBase" id="RU003692"/>
    </source>
</evidence>
<dbReference type="InterPro" id="IPR001100">
    <property type="entry name" value="Pyr_nuc-diS_OxRdtase"/>
</dbReference>
<keyword evidence="8 13" id="KW-0520">NAD</keyword>
<evidence type="ECO:0000256" key="9">
    <source>
        <dbReference type="ARBA" id="ARBA00023157"/>
    </source>
</evidence>
<dbReference type="PRINTS" id="PR00411">
    <property type="entry name" value="PNDRDTASEI"/>
</dbReference>
<dbReference type="Pfam" id="PF02852">
    <property type="entry name" value="Pyr_redox_dim"/>
    <property type="match status" value="1"/>
</dbReference>
<dbReference type="InterPro" id="IPR006258">
    <property type="entry name" value="Lipoamide_DH"/>
</dbReference>
<evidence type="ECO:0000259" key="16">
    <source>
        <dbReference type="Pfam" id="PF02852"/>
    </source>
</evidence>
<feature type="binding site" evidence="13">
    <location>
        <position position="304"/>
    </location>
    <ligand>
        <name>FAD</name>
        <dbReference type="ChEBI" id="CHEBI:57692"/>
    </ligand>
</feature>